<protein>
    <submittedName>
        <fullName evidence="2">Uncharacterized protein</fullName>
    </submittedName>
</protein>
<sequence length="88" mass="10869">MKKKNNFQRQSRQILERESSSSQLFKDIYWIHRTEDSSIILSYLERNHEKILKEQHKSYERQQKMQLNHIRISLKYNRLIQAIPKLVK</sequence>
<keyword evidence="3" id="KW-1185">Reference proteome</keyword>
<reference evidence="2" key="1">
    <citation type="submission" date="2021-01" db="EMBL/GenBank/DDBJ databases">
        <authorList>
            <consortium name="Genoscope - CEA"/>
            <person name="William W."/>
        </authorList>
    </citation>
    <scope>NUCLEOTIDE SEQUENCE</scope>
</reference>
<proteinExistence type="predicted"/>
<dbReference type="Proteomes" id="UP000683925">
    <property type="component" value="Unassembled WGS sequence"/>
</dbReference>
<evidence type="ECO:0000313" key="3">
    <source>
        <dbReference type="Proteomes" id="UP000683925"/>
    </source>
</evidence>
<name>A0A8S1YPG9_PAROT</name>
<dbReference type="AlphaFoldDB" id="A0A8S1YPG9"/>
<dbReference type="EMBL" id="CAJJDP010000292">
    <property type="protein sequence ID" value="CAD8215531.1"/>
    <property type="molecule type" value="Genomic_DNA"/>
</dbReference>
<gene>
    <name evidence="2" type="ORF">POCTA_138.1.T2880001</name>
</gene>
<dbReference type="OMA" id="YWIHRTE"/>
<accession>A0A8S1YPG9</accession>
<organism evidence="2 3">
    <name type="scientific">Paramecium octaurelia</name>
    <dbReference type="NCBI Taxonomy" id="43137"/>
    <lineage>
        <taxon>Eukaryota</taxon>
        <taxon>Sar</taxon>
        <taxon>Alveolata</taxon>
        <taxon>Ciliophora</taxon>
        <taxon>Intramacronucleata</taxon>
        <taxon>Oligohymenophorea</taxon>
        <taxon>Peniculida</taxon>
        <taxon>Parameciidae</taxon>
        <taxon>Paramecium</taxon>
    </lineage>
</organism>
<evidence type="ECO:0000256" key="1">
    <source>
        <dbReference type="SAM" id="MobiDB-lite"/>
    </source>
</evidence>
<comment type="caution">
    <text evidence="2">The sequence shown here is derived from an EMBL/GenBank/DDBJ whole genome shotgun (WGS) entry which is preliminary data.</text>
</comment>
<evidence type="ECO:0000313" key="2">
    <source>
        <dbReference type="EMBL" id="CAD8215531.1"/>
    </source>
</evidence>
<feature type="region of interest" description="Disordered" evidence="1">
    <location>
        <begin position="1"/>
        <end position="20"/>
    </location>
</feature>